<sequence length="1169" mass="128775">MATAVPRVPTEVIDISDSSDEGPEATTTRQTEEQDVAPLTCDAFDSDIEEEQAGIEADHKLLIALSVNIKDDFEDALQDGFEFDGCFAYSKQYGMSTAPNPCLSIDGLGTIGIPLSEREARCIVAVTKSAADEGMWEIPPEKVHFDNPAWDAWIQKTAGADASTALTAYTEVKPAFSLKKLVIQEQSSFVSRHKEPISKDPSDAKIGDLSVILPSRFEGANLQLRHAGKVKSVNSARHSRLSTFIVAAFSGVEHILTGVTSGYRLSLLYDIIQPVTHAEERPMLPEMQGPTQKLHDILLSWKQDTSGTAPAYLACLLQHKYKKDKNFKGQSLTGADALLLSHLYPLARALKFHIHIAHVDFTVQTYCTAPGHGCGDGYGGRGKRRWYDDSSEEDESEIDEDEFHTDEDEEPQETLRVTQVVDLRGMPVQVEGLELHADDLVNGDRLTEGEPDTEDFDTYDERTSGSRKKVYKRSVLLIWPKSGDMERKVSAGDVYDHACNALRGISSVQPTKREKQLVENLLACCETRPKEAKFPRAVQALRKCAIQWKDARVLLRALKVCGADRNIDILGVEGFVSAYRVFGWNAVKGFYQAAVENDESNARSYALLARLTKLGGEGENAELLAWCHKEIESRLRSLGKIDTDQIPWLAELCLIHGGRLLKDVVLPQLQAEKLDQALWISFLKHLHARVQGASAATVQVVRALIVQCVTDIAHKLEAFPTKIDESTYSSASAMDCGAIVEVIKLCLETENAELSTGIFKKMREASQQGSFNSHFPPWMYYSEMCASLGAYLQATTGPSLTALFRPFFCDAVDAMVSTARREAPSRRTTDSICPLYDQHLATVMLAARAAEGISMLQHRLTADILKGRDTRTLQSLARAVMAAFSPQPTHDGSTAYNALMTTFACSVIDGLNMSAFKKDRFTKNPSEQLIALVEFCFEVGAQSQCERLLTRFTPPPVGVAIAQHVSDVLAPFLPVLEQYLSAVELDLRTEPYRTFAATVVEAFAEHVMSPRPTEPVSAAQKEKIGCGSCQECRELRAFFLSDRESIGFMRVQAIRTHLERQLAKTRAWGARWDTVASGSPHTLQVTKPASMTALFRWTENTKVGKSLLQTLGDPESILGSTYPAVYARIHNADPATATPLVNPVAHTTQKRAASPVASPTVAKKLRASS</sequence>
<dbReference type="AlphaFoldDB" id="A0AAD7C8H9"/>
<proteinExistence type="predicted"/>
<organism evidence="2 3">
    <name type="scientific">Roridomyces roridus</name>
    <dbReference type="NCBI Taxonomy" id="1738132"/>
    <lineage>
        <taxon>Eukaryota</taxon>
        <taxon>Fungi</taxon>
        <taxon>Dikarya</taxon>
        <taxon>Basidiomycota</taxon>
        <taxon>Agaricomycotina</taxon>
        <taxon>Agaricomycetes</taxon>
        <taxon>Agaricomycetidae</taxon>
        <taxon>Agaricales</taxon>
        <taxon>Marasmiineae</taxon>
        <taxon>Mycenaceae</taxon>
        <taxon>Roridomyces</taxon>
    </lineage>
</organism>
<dbReference type="PANTHER" id="PTHR33099:SF7">
    <property type="entry name" value="MYND-TYPE DOMAIN-CONTAINING PROTEIN"/>
    <property type="match status" value="1"/>
</dbReference>
<evidence type="ECO:0000313" key="3">
    <source>
        <dbReference type="Proteomes" id="UP001221142"/>
    </source>
</evidence>
<feature type="region of interest" description="Disordered" evidence="1">
    <location>
        <begin position="1147"/>
        <end position="1169"/>
    </location>
</feature>
<accession>A0AAD7C8H9</accession>
<evidence type="ECO:0000313" key="2">
    <source>
        <dbReference type="EMBL" id="KAJ7641775.1"/>
    </source>
</evidence>
<dbReference type="Proteomes" id="UP001221142">
    <property type="component" value="Unassembled WGS sequence"/>
</dbReference>
<feature type="region of interest" description="Disordered" evidence="1">
    <location>
        <begin position="1"/>
        <end position="34"/>
    </location>
</feature>
<feature type="region of interest" description="Disordered" evidence="1">
    <location>
        <begin position="379"/>
        <end position="411"/>
    </location>
</feature>
<feature type="compositionally biased region" description="Acidic residues" evidence="1">
    <location>
        <begin position="389"/>
        <end position="411"/>
    </location>
</feature>
<name>A0AAD7C8H9_9AGAR</name>
<keyword evidence="3" id="KW-1185">Reference proteome</keyword>
<evidence type="ECO:0000256" key="1">
    <source>
        <dbReference type="SAM" id="MobiDB-lite"/>
    </source>
</evidence>
<protein>
    <submittedName>
        <fullName evidence="2">Uncharacterized protein</fullName>
    </submittedName>
</protein>
<dbReference type="EMBL" id="JARKIF010000004">
    <property type="protein sequence ID" value="KAJ7641775.1"/>
    <property type="molecule type" value="Genomic_DNA"/>
</dbReference>
<dbReference type="PANTHER" id="PTHR33099">
    <property type="entry name" value="FE2OG DIOXYGENASE DOMAIN-CONTAINING PROTEIN"/>
    <property type="match status" value="1"/>
</dbReference>
<comment type="caution">
    <text evidence="2">The sequence shown here is derived from an EMBL/GenBank/DDBJ whole genome shotgun (WGS) entry which is preliminary data.</text>
</comment>
<gene>
    <name evidence="2" type="ORF">FB45DRAFT_900986</name>
</gene>
<reference evidence="2" key="1">
    <citation type="submission" date="2023-03" db="EMBL/GenBank/DDBJ databases">
        <title>Massive genome expansion in bonnet fungi (Mycena s.s.) driven by repeated elements and novel gene families across ecological guilds.</title>
        <authorList>
            <consortium name="Lawrence Berkeley National Laboratory"/>
            <person name="Harder C.B."/>
            <person name="Miyauchi S."/>
            <person name="Viragh M."/>
            <person name="Kuo A."/>
            <person name="Thoen E."/>
            <person name="Andreopoulos B."/>
            <person name="Lu D."/>
            <person name="Skrede I."/>
            <person name="Drula E."/>
            <person name="Henrissat B."/>
            <person name="Morin E."/>
            <person name="Kohler A."/>
            <person name="Barry K."/>
            <person name="LaButti K."/>
            <person name="Morin E."/>
            <person name="Salamov A."/>
            <person name="Lipzen A."/>
            <person name="Mereny Z."/>
            <person name="Hegedus B."/>
            <person name="Baldrian P."/>
            <person name="Stursova M."/>
            <person name="Weitz H."/>
            <person name="Taylor A."/>
            <person name="Grigoriev I.V."/>
            <person name="Nagy L.G."/>
            <person name="Martin F."/>
            <person name="Kauserud H."/>
        </authorList>
    </citation>
    <scope>NUCLEOTIDE SEQUENCE</scope>
    <source>
        <strain evidence="2">9284</strain>
    </source>
</reference>